<evidence type="ECO:0000313" key="6">
    <source>
        <dbReference type="Proteomes" id="UP000036700"/>
    </source>
</evidence>
<evidence type="ECO:0000313" key="5">
    <source>
        <dbReference type="EMBL" id="AKJ68048.1"/>
    </source>
</evidence>
<evidence type="ECO:0000256" key="1">
    <source>
        <dbReference type="ARBA" id="ARBA00022741"/>
    </source>
</evidence>
<keyword evidence="6" id="KW-1185">Reference proteome</keyword>
<dbReference type="KEGG" id="ptx:ABW99_07320"/>
<feature type="domain" description="Carboxyltransferase" evidence="4">
    <location>
        <begin position="3"/>
        <end position="212"/>
    </location>
</feature>
<dbReference type="GO" id="GO:0016787">
    <property type="term" value="F:hydrolase activity"/>
    <property type="evidence" value="ECO:0007669"/>
    <property type="project" value="UniProtKB-KW"/>
</dbReference>
<name>A0A0G3ELW9_9BURK</name>
<dbReference type="InterPro" id="IPR010016">
    <property type="entry name" value="PxpB"/>
</dbReference>
<dbReference type="InterPro" id="IPR029000">
    <property type="entry name" value="Cyclophilin-like_dom_sf"/>
</dbReference>
<dbReference type="Gene3D" id="3.30.1360.40">
    <property type="match status" value="1"/>
</dbReference>
<evidence type="ECO:0000256" key="2">
    <source>
        <dbReference type="ARBA" id="ARBA00022801"/>
    </source>
</evidence>
<dbReference type="STRING" id="445709.ABW99_07320"/>
<dbReference type="EMBL" id="CP011568">
    <property type="protein sequence ID" value="AKJ68048.1"/>
    <property type="molecule type" value="Genomic_DNA"/>
</dbReference>
<gene>
    <name evidence="5" type="ORF">ABW99_07320</name>
</gene>
<dbReference type="Pfam" id="PF02682">
    <property type="entry name" value="CT_C_D"/>
    <property type="match status" value="1"/>
</dbReference>
<dbReference type="NCBIfam" id="TIGR00370">
    <property type="entry name" value="5-oxoprolinase subunit PxpB"/>
    <property type="match status" value="1"/>
</dbReference>
<dbReference type="RefSeq" id="WP_047213868.1">
    <property type="nucleotide sequence ID" value="NZ_CP011568.3"/>
</dbReference>
<dbReference type="SMART" id="SM00796">
    <property type="entry name" value="AHS1"/>
    <property type="match status" value="1"/>
</dbReference>
<dbReference type="OrthoDB" id="9778567at2"/>
<dbReference type="SUPFAM" id="SSF160467">
    <property type="entry name" value="PH0987 N-terminal domain-like"/>
    <property type="match status" value="1"/>
</dbReference>
<evidence type="ECO:0000256" key="3">
    <source>
        <dbReference type="ARBA" id="ARBA00022840"/>
    </source>
</evidence>
<accession>A0A0G3ELW9</accession>
<keyword evidence="1" id="KW-0547">Nucleotide-binding</keyword>
<dbReference type="Proteomes" id="UP000036700">
    <property type="component" value="Chromosome"/>
</dbReference>
<dbReference type="GO" id="GO:0005524">
    <property type="term" value="F:ATP binding"/>
    <property type="evidence" value="ECO:0007669"/>
    <property type="project" value="UniProtKB-KW"/>
</dbReference>
<dbReference type="Gene3D" id="2.40.100.10">
    <property type="entry name" value="Cyclophilin-like"/>
    <property type="match status" value="1"/>
</dbReference>
<protein>
    <submittedName>
        <fullName evidence="5">Allophanate hydrolase</fullName>
    </submittedName>
</protein>
<sequence length="239" mass="25244">MMPVIVPSGDRCLIVEFDASDPFAANRFARAAAACIEAAAPAGVTDVVPALHTVGVHYQPHRVPSSGAVPPHLALTKILQSVLADLPLPAASDARVIDLPVCYGGDCGPDLETVAALCDLRPAQLIELHCAEPVEVLMLGFAPGHPYIGRFDARLAPPRRTTPRTVVPAGSLGLANRQTVIYPMNLPGGWHLIGRTPLPLFDARRGSQPCLLRPGDRVRFVPIEPDEFAAMQAGQGGAP</sequence>
<dbReference type="SUPFAM" id="SSF50891">
    <property type="entry name" value="Cyclophilin-like"/>
    <property type="match status" value="1"/>
</dbReference>
<proteinExistence type="predicted"/>
<organism evidence="5 6">
    <name type="scientific">Pandoraea thiooxydans</name>
    <dbReference type="NCBI Taxonomy" id="445709"/>
    <lineage>
        <taxon>Bacteria</taxon>
        <taxon>Pseudomonadati</taxon>
        <taxon>Pseudomonadota</taxon>
        <taxon>Betaproteobacteria</taxon>
        <taxon>Burkholderiales</taxon>
        <taxon>Burkholderiaceae</taxon>
        <taxon>Pandoraea</taxon>
    </lineage>
</organism>
<reference evidence="6" key="1">
    <citation type="submission" date="2015-06" db="EMBL/GenBank/DDBJ databases">
        <authorList>
            <person name="Lim Y.L."/>
            <person name="Ee R."/>
            <person name="Yong D."/>
            <person name="How K.Y."/>
            <person name="Yin W.F."/>
            <person name="Chan K.G."/>
        </authorList>
    </citation>
    <scope>NUCLEOTIDE SEQUENCE [LARGE SCALE GENOMIC DNA]</scope>
    <source>
        <strain evidence="6">DSM 25325</strain>
    </source>
</reference>
<dbReference type="PANTHER" id="PTHR34698">
    <property type="entry name" value="5-OXOPROLINASE SUBUNIT B"/>
    <property type="match status" value="1"/>
</dbReference>
<keyword evidence="2 5" id="KW-0378">Hydrolase</keyword>
<keyword evidence="3" id="KW-0067">ATP-binding</keyword>
<dbReference type="PANTHER" id="PTHR34698:SF2">
    <property type="entry name" value="5-OXOPROLINASE SUBUNIT B"/>
    <property type="match status" value="1"/>
</dbReference>
<evidence type="ECO:0000259" key="4">
    <source>
        <dbReference type="SMART" id="SM00796"/>
    </source>
</evidence>
<dbReference type="AlphaFoldDB" id="A0A0G3ELW9"/>
<dbReference type="PATRIC" id="fig|445709.3.peg.1564"/>
<dbReference type="InterPro" id="IPR003833">
    <property type="entry name" value="CT_C_D"/>
</dbReference>